<feature type="domain" description="4Fe-4S ferredoxin-type" evidence="2">
    <location>
        <begin position="1136"/>
        <end position="1169"/>
    </location>
</feature>
<dbReference type="InterPro" id="IPR017896">
    <property type="entry name" value="4Fe4S_Fe-S-bd"/>
</dbReference>
<sequence length="1848" mass="201542">MNVTSVSLSDSLPWNTSQRIRLPAPGVDRVESSAREVQGRIRDVVRETHRRLIASSSASAPVKMHVTQALQEAQTATAALGRPRPQTRELVETEAPIAQECTESQSRLLNSTETADAELQIHLYNNVSCINLDVDIGNMTVKSIFSNVSLQCVMPVDALYPDYFNPEEVSAVSLPTLYQGRKCVFDGGEKSQLFVVGDVEVTFDGFLFLRGEADRGGAILANTGATVTVSNSIFLLNKATGYSSSTILMGGGAIYLFRPAVLHCHTCAFIDNEGTNRGGAVVVSNKDTTTDKTGDEKCSVKLTRTLMANNTLSVTGYGGAIFNVEGDIETFGTTLSGNCGDKSCFFKGYGGSIYNDDGSVTMCNSSFSASKAEKGAAIFNSGEKAVIVTSNVSFEYNIAEEGGAVYTIELATTHLLQNTEFFGNHAQGRGGGAISNGRNCILTATGVKFSFNSAEGEGGAVWNGYSGVSNNAIFVDCYFEYNTAENRGGGILNECGKMHLELCHFRINIAGVEGGAIANQRGVTVAEKCDFQSNVAVDTGGALLNFGGELALNRSSISGSITNKRGGGLHNNMNSRAFVEACNFTFNIAFKDGGAIYNIDGSHLLTLDSLFESNLGMDFGGAVANGGRDETTTRDTFWQANNTIFVNNSASKGGGGVYQQQAASPKFTVVSEFFGCTIGDEHMPNVVTGGLLYGSQNCGAGVDASGGTLLFVETRVSYNDATPESSAQDGGGICARFDAHVTILDSVIQKNEAQQGGAINVVDWATVTARNSVISNNVAVYAGGAVHLDFYGALEIFSCRFERNSAFTRGGAMNVMSTKLGSNSSITLANNETASECLSNTSEISDEGPCLTVKQLAENLEDVGSFVRERLHMTAKSSVFNENKALYGGVAAMTCGDQDFGFCDISMEGLEMNDNANGIQTHGSFIFFQSYMQPLEPLRTLCQDCNGTDSGEDGLATELGLVLMSMANYPGKQYELSHLDLVATMGLSQPWVAANNSAVPPISSASGASMPYFSVILMDYLTGVIENDDATIVSLVEPEEGFGSPGFLTLTVITRVSQGIALFNRAALQGVPGKEYSVGVQISTGPNSATSNKEYNFTTYIQVHLRECTDGEIQADGEGETKTCTLCLASKQEINFKYRVDAQKCEACPEHAICFSEFCPYGNYTKQINGVDCGDQTVYQNMTKAVALDGYWKSSVKSVNVLRCPNQEACVGLVTYPGLDKVSSVSQISLSLEEVVPTFEWHVDLQCAVNHEGRLCMDCREDAGKTSTYTCDKCLRPYGLNGLIWLAYCIFEIALVLYTVVTTIEANSVSLDKRPNDSDLIKVFINYLQMISPLQFVNFSWPKELKNLFTAQESAGSQTATGVFSKECALKGASEYISAAYLQVIIEILIVPLMLIVQIGFFYYMSYAYRKSLLAENNDVKTLKTKIRATSSGIVDAQQELDKADDDQAREEIADRMTSKWMKERIFTTVTVTVFYKWMEIVQFVFALFTCRNVDPYNFRKGEQYPEYDQFFESVGAYLERDMSVQCWQGGHLACVLLLGLPMLFGFCLGAPMWNSWMLKKHLKDLGEPTFYVNYGFLYLGYEPKFYYFESITMLRKLATLSVLVTPVNQWGTSVQVAVLLAVFMVSLVWHMGNKPYYYPTVDNMETFCLMTGLITLYCGQLYYTGALSRNMEVFVTIFTLLTNILLTVFFVFSVGYEMVTFELSKADGAIDGEQDGEVTRAELEAHLEKTYPLWLTPFFVSAFQAYEFCFGAATKLKRMGRRVPEDISKNILGGLGSTRKFMLDTKNRNSRSVFWHKGVANISNRCCDHGKFHGRDTSGCLACASSARSTYTFEHNDTESVYKRTQL</sequence>
<reference evidence="3 4" key="1">
    <citation type="journal article" date="2015" name="Genome Biol. Evol.">
        <title>Comparative Genomics of a Bacterivorous Green Alga Reveals Evolutionary Causalities and Consequences of Phago-Mixotrophic Mode of Nutrition.</title>
        <authorList>
            <person name="Burns J.A."/>
            <person name="Paasch A."/>
            <person name="Narechania A."/>
            <person name="Kim E."/>
        </authorList>
    </citation>
    <scope>NUCLEOTIDE SEQUENCE [LARGE SCALE GENOMIC DNA]</scope>
    <source>
        <strain evidence="3 4">PLY_AMNH</strain>
    </source>
</reference>
<feature type="transmembrane region" description="Helical" evidence="1">
    <location>
        <begin position="1531"/>
        <end position="1554"/>
    </location>
</feature>
<evidence type="ECO:0000259" key="2">
    <source>
        <dbReference type="PROSITE" id="PS51379"/>
    </source>
</evidence>
<dbReference type="PANTHER" id="PTHR11319:SF35">
    <property type="entry name" value="OUTER MEMBRANE PROTEIN PMPC-RELATED"/>
    <property type="match status" value="1"/>
</dbReference>
<keyword evidence="1" id="KW-1133">Transmembrane helix</keyword>
<keyword evidence="4" id="KW-1185">Reference proteome</keyword>
<gene>
    <name evidence="3" type="ORF">CYMTET_7353</name>
</gene>
<comment type="caution">
    <text evidence="3">The sequence shown here is derived from an EMBL/GenBank/DDBJ whole genome shotgun (WGS) entry which is preliminary data.</text>
</comment>
<dbReference type="Proteomes" id="UP001190700">
    <property type="component" value="Unassembled WGS sequence"/>
</dbReference>
<evidence type="ECO:0000256" key="1">
    <source>
        <dbReference type="SAM" id="Phobius"/>
    </source>
</evidence>
<dbReference type="PROSITE" id="PS51379">
    <property type="entry name" value="4FE4S_FER_2"/>
    <property type="match status" value="1"/>
</dbReference>
<dbReference type="InterPro" id="IPR011050">
    <property type="entry name" value="Pectin_lyase_fold/virulence"/>
</dbReference>
<dbReference type="SUPFAM" id="SSF51126">
    <property type="entry name" value="Pectin lyase-like"/>
    <property type="match status" value="3"/>
</dbReference>
<feature type="transmembrane region" description="Helical" evidence="1">
    <location>
        <begin position="1734"/>
        <end position="1754"/>
    </location>
</feature>
<name>A0AAE0GVU3_9CHLO</name>
<keyword evidence="1" id="KW-0472">Membrane</keyword>
<dbReference type="PANTHER" id="PTHR11319">
    <property type="entry name" value="G PROTEIN-COUPLED RECEPTOR-RELATED"/>
    <property type="match status" value="1"/>
</dbReference>
<feature type="transmembrane region" description="Helical" evidence="1">
    <location>
        <begin position="1380"/>
        <end position="1404"/>
    </location>
</feature>
<feature type="transmembrane region" description="Helical" evidence="1">
    <location>
        <begin position="1615"/>
        <end position="1633"/>
    </location>
</feature>
<feature type="transmembrane region" description="Helical" evidence="1">
    <location>
        <begin position="1466"/>
        <end position="1489"/>
    </location>
</feature>
<proteinExistence type="predicted"/>
<accession>A0AAE0GVU3</accession>
<feature type="transmembrane region" description="Helical" evidence="1">
    <location>
        <begin position="1645"/>
        <end position="1664"/>
    </location>
</feature>
<keyword evidence="1" id="KW-0812">Transmembrane</keyword>
<protein>
    <recommendedName>
        <fullName evidence="2">4Fe-4S ferredoxin-type domain-containing protein</fullName>
    </recommendedName>
</protein>
<organism evidence="3 4">
    <name type="scientific">Cymbomonas tetramitiformis</name>
    <dbReference type="NCBI Taxonomy" id="36881"/>
    <lineage>
        <taxon>Eukaryota</taxon>
        <taxon>Viridiplantae</taxon>
        <taxon>Chlorophyta</taxon>
        <taxon>Pyramimonadophyceae</taxon>
        <taxon>Pyramimonadales</taxon>
        <taxon>Pyramimonadaceae</taxon>
        <taxon>Cymbomonas</taxon>
    </lineage>
</organism>
<feature type="transmembrane region" description="Helical" evidence="1">
    <location>
        <begin position="1283"/>
        <end position="1304"/>
    </location>
</feature>
<evidence type="ECO:0000313" key="4">
    <source>
        <dbReference type="Proteomes" id="UP001190700"/>
    </source>
</evidence>
<dbReference type="EMBL" id="LGRX02002002">
    <property type="protein sequence ID" value="KAK3285023.1"/>
    <property type="molecule type" value="Genomic_DNA"/>
</dbReference>
<evidence type="ECO:0000313" key="3">
    <source>
        <dbReference type="EMBL" id="KAK3285023.1"/>
    </source>
</evidence>
<feature type="transmembrane region" description="Helical" evidence="1">
    <location>
        <begin position="1676"/>
        <end position="1697"/>
    </location>
</feature>